<name>A0A395XFQ2_9BIFI</name>
<dbReference type="GO" id="GO:0030313">
    <property type="term" value="C:cell envelope"/>
    <property type="evidence" value="ECO:0007669"/>
    <property type="project" value="UniProtKB-SubCell"/>
</dbReference>
<keyword evidence="8" id="KW-0732">Signal</keyword>
<dbReference type="InterPro" id="IPR006047">
    <property type="entry name" value="GH13_cat_dom"/>
</dbReference>
<feature type="domain" description="Alpha-amylase C-terminal" evidence="13">
    <location>
        <begin position="481"/>
        <end position="568"/>
    </location>
</feature>
<keyword evidence="9" id="KW-0378">Hydrolase</keyword>
<dbReference type="GO" id="GO:0004556">
    <property type="term" value="F:alpha-amylase activity"/>
    <property type="evidence" value="ECO:0007669"/>
    <property type="project" value="UniProtKB-EC"/>
</dbReference>
<dbReference type="GO" id="GO:0030246">
    <property type="term" value="F:carbohydrate binding"/>
    <property type="evidence" value="ECO:0007669"/>
    <property type="project" value="InterPro"/>
</dbReference>
<dbReference type="InterPro" id="IPR042229">
    <property type="entry name" value="Listeria/Bacterioides_rpt_sf"/>
</dbReference>
<dbReference type="SUPFAM" id="SSF49452">
    <property type="entry name" value="Starch-binding domain-like"/>
    <property type="match status" value="1"/>
</dbReference>
<comment type="catalytic activity">
    <reaction evidence="1">
        <text>Endohydrolysis of (1-&gt;4)-alpha-D-glucosidic linkages in polysaccharides containing three or more (1-&gt;4)-alpha-linked D-glucose units.</text>
        <dbReference type="EC" id="3.2.1.1"/>
    </reaction>
</comment>
<evidence type="ECO:0000259" key="14">
    <source>
        <dbReference type="SMART" id="SM00642"/>
    </source>
</evidence>
<evidence type="ECO:0000256" key="5">
    <source>
        <dbReference type="ARBA" id="ARBA00012595"/>
    </source>
</evidence>
<protein>
    <recommendedName>
        <fullName evidence="6">Alpha-amylase</fullName>
        <ecNumber evidence="5">3.2.1.1</ecNumber>
    </recommendedName>
    <alternativeName>
        <fullName evidence="11">1,4-alpha-D-glucan glucanohydrolase</fullName>
    </alternativeName>
</protein>
<proteinExistence type="inferred from homology"/>
<evidence type="ECO:0000256" key="2">
    <source>
        <dbReference type="ARBA" id="ARBA00001913"/>
    </source>
</evidence>
<dbReference type="InterPro" id="IPR005323">
    <property type="entry name" value="CBM41_pullulanase"/>
</dbReference>
<dbReference type="RefSeq" id="WP_118238702.1">
    <property type="nucleotide sequence ID" value="NZ_QRZV01000001.1"/>
</dbReference>
<comment type="caution">
    <text evidence="15">The sequence shown here is derived from an EMBL/GenBank/DDBJ whole genome shotgun (WGS) entry which is preliminary data.</text>
</comment>
<dbReference type="CDD" id="cd10315">
    <property type="entry name" value="CBM41_pullulanase"/>
    <property type="match status" value="1"/>
</dbReference>
<dbReference type="Proteomes" id="UP000265970">
    <property type="component" value="Unassembled WGS sequence"/>
</dbReference>
<keyword evidence="10" id="KW-0326">Glycosidase</keyword>
<gene>
    <name evidence="15" type="ORF">DWV92_01480</name>
</gene>
<dbReference type="GO" id="GO:0005975">
    <property type="term" value="P:carbohydrate metabolic process"/>
    <property type="evidence" value="ECO:0007669"/>
    <property type="project" value="InterPro"/>
</dbReference>
<evidence type="ECO:0000256" key="10">
    <source>
        <dbReference type="ARBA" id="ARBA00023295"/>
    </source>
</evidence>
<feature type="compositionally biased region" description="Polar residues" evidence="12">
    <location>
        <begin position="818"/>
        <end position="830"/>
    </location>
</feature>
<evidence type="ECO:0000256" key="11">
    <source>
        <dbReference type="ARBA" id="ARBA00030238"/>
    </source>
</evidence>
<dbReference type="Pfam" id="PF03714">
    <property type="entry name" value="PUD"/>
    <property type="match status" value="1"/>
</dbReference>
<dbReference type="EMBL" id="QRZV01000001">
    <property type="protein sequence ID" value="RGW11046.1"/>
    <property type="molecule type" value="Genomic_DNA"/>
</dbReference>
<dbReference type="InterPro" id="IPR013378">
    <property type="entry name" value="InlB-like_B-rpt"/>
</dbReference>
<evidence type="ECO:0000256" key="6">
    <source>
        <dbReference type="ARBA" id="ARBA00017303"/>
    </source>
</evidence>
<evidence type="ECO:0000256" key="7">
    <source>
        <dbReference type="ARBA" id="ARBA00022723"/>
    </source>
</evidence>
<comment type="similarity">
    <text evidence="4">Belongs to the glycosyl hydrolase 13 family.</text>
</comment>
<evidence type="ECO:0000256" key="12">
    <source>
        <dbReference type="SAM" id="MobiDB-lite"/>
    </source>
</evidence>
<dbReference type="Pfam" id="PF02806">
    <property type="entry name" value="Alpha-amylase_C"/>
    <property type="match status" value="1"/>
</dbReference>
<evidence type="ECO:0000259" key="13">
    <source>
        <dbReference type="SMART" id="SM00632"/>
    </source>
</evidence>
<evidence type="ECO:0000256" key="3">
    <source>
        <dbReference type="ARBA" id="ARBA00004196"/>
    </source>
</evidence>
<dbReference type="Gene3D" id="2.60.40.4270">
    <property type="entry name" value="Listeria-Bacteroides repeat domain"/>
    <property type="match status" value="5"/>
</dbReference>
<evidence type="ECO:0000256" key="9">
    <source>
        <dbReference type="ARBA" id="ARBA00022801"/>
    </source>
</evidence>
<keyword evidence="7" id="KW-0479">Metal-binding</keyword>
<evidence type="ECO:0000256" key="8">
    <source>
        <dbReference type="ARBA" id="ARBA00022729"/>
    </source>
</evidence>
<comment type="subcellular location">
    <subcellularLocation>
        <location evidence="3">Cell envelope</location>
    </subcellularLocation>
</comment>
<feature type="region of interest" description="Disordered" evidence="12">
    <location>
        <begin position="806"/>
        <end position="830"/>
    </location>
</feature>
<feature type="domain" description="Glycosyl hydrolase family 13 catalytic" evidence="14">
    <location>
        <begin position="74"/>
        <end position="472"/>
    </location>
</feature>
<dbReference type="EC" id="3.2.1.1" evidence="5"/>
<dbReference type="NCBIfam" id="TIGR02543">
    <property type="entry name" value="List_Bact_rpt"/>
    <property type="match status" value="3"/>
</dbReference>
<dbReference type="InterPro" id="IPR013784">
    <property type="entry name" value="Carb-bd-like_fold"/>
</dbReference>
<dbReference type="Gene3D" id="3.20.20.80">
    <property type="entry name" value="Glycosidases"/>
    <property type="match status" value="1"/>
</dbReference>
<dbReference type="InterPro" id="IPR006048">
    <property type="entry name" value="A-amylase/branching_C"/>
</dbReference>
<evidence type="ECO:0000313" key="16">
    <source>
        <dbReference type="Proteomes" id="UP000265970"/>
    </source>
</evidence>
<dbReference type="PANTHER" id="PTHR43447">
    <property type="entry name" value="ALPHA-AMYLASE"/>
    <property type="match status" value="1"/>
</dbReference>
<organism evidence="15 16">
    <name type="scientific">Bifidobacterium pseudolongum</name>
    <dbReference type="NCBI Taxonomy" id="1694"/>
    <lineage>
        <taxon>Bacteria</taxon>
        <taxon>Bacillati</taxon>
        <taxon>Actinomycetota</taxon>
        <taxon>Actinomycetes</taxon>
        <taxon>Bifidobacteriales</taxon>
        <taxon>Bifidobacteriaceae</taxon>
        <taxon>Bifidobacterium</taxon>
    </lineage>
</organism>
<sequence>MSRAQRKHHARHAMRVSASGGVMRGVRRALGVVFALAMAVGPLTVPAAYADESTPQPADAEQTAATQPRAAATDVTVVAFQQSWNTVAAECTNIYGPSGVKYVQISPPAESVIGTEWWTVYQPVSYRLESRFGTKAELERMIRTCNAAGVQVVADVELNNTTDSSVSWVDDQVGVAGTSYNGTYGRYPAFASADAAVESGLYRYKDNGNNHQYGIATKDFHDCSTNVKDFRDVEPESIWNCRQETRWDLNTSNERVQQIQADYLYRLWQLGVRGFRVSSAKFMNPADIAAIKAKLVGKIGAAEASQLRFTQEVVYHQGEIAQIQADRYTRNGQVEEFRFAYDILAALNGNASRLRTLTDGFIDSSEATVFVANWNTVRGSETLAPESGARYELANAFMLANDYGEPMILSDYHFDNSTVDQAPQGTSDTRVPDVDMQAQCAASAGTASAAWAWGTWHCQPYWTSTRGMIEFHNAVHDAARTNWQQPSANNIGFARTEAGQDVGFFALNNTLVASEVTYQTSLPDGDYCNVYATSKRNCAAEHRIHVSDGKLTTTIPARGAVAIYGGAQYDPAAADSAEADRGPVYGEETADLGRIADRTLTVYVPQSAVPAGGGGLSVRVTNANGAELRTVPLAAVEGRGGWLAANIGDGVNAQAVRVSVVNASGESVLPAAWQGQQWYSLGVGATLAWIDAQGAHIGTPFATGGEQKTRFTVHVPNDAFADARGVEVLGDGGQPEQYCALGTVSGASDRRVTCELSGIRSSVWFRVVAGEGAAAAVGGTQPVYEAKAVDRVVGSIEAWIDSAGEFAQSSPEVREPSATPQPNDQKNPQQLQVTVHYYRPDGNYQEYDLVSDVWYGWDLWTWASETDSGGMQRFTGHDAFGEIAQYTLTQNQQGIRKPEFIVRQGGDAWMSKDPGDNDRQLPESAIVVEPGQRAVGTAEIWLVAGDPTIYTVEPQVVAVAFDTQGGSRVPAQAVVRGGTPSVPGAGAPSVREGYVFTGWSKDAAGQEPFDFGAAVTEPTTVYAQWAPAVTVSFAAGYEPVAEQTVAVPEPVVIAAGGSVPITQTMEREGYEFAGWKTRGGTVLAVGDELSSVQADTTLTAQWTPKSYKVVFDANGGVFAGSSGGMIDPGDAGGGAGIGGGGGAPGQTVRVAHGETVSEPKPGPVRRPDDGKTFVGWTTEQDGTVSYDFTRPVTGAFTLYAKWAEPGETFHKVTLHYHDGEPVGSGTTGDGSSGGAVSTVLAKAGEQLELAADPPARAGYRFDGWASTDGGPKLEQLPVVTGDLDLHARWVRVWTVVFCEPSASKEPCVGSDGAAAGESRIIESQLVDEGTHAQQPTSLPERAGHKLLGWSREQDGTATNAGSADKLVDPAGTPVTGDMQLYAVWQQAGPQWTIHFDLNGGTAKSAIGDVRVFNGEHLRNPVMGEAQKPTREGYEFQGWSTVKNDALCLSVFGFDEHGNSLIPIDRNGTLYAVWTPVAVRQPTA</sequence>
<dbReference type="InterPro" id="IPR017853">
    <property type="entry name" value="GH"/>
</dbReference>
<evidence type="ECO:0000256" key="4">
    <source>
        <dbReference type="ARBA" id="ARBA00008061"/>
    </source>
</evidence>
<dbReference type="SMART" id="SM00632">
    <property type="entry name" value="Aamy_C"/>
    <property type="match status" value="1"/>
</dbReference>
<dbReference type="Gene3D" id="2.60.40.1180">
    <property type="entry name" value="Golgi alpha-mannosidase II"/>
    <property type="match status" value="1"/>
</dbReference>
<reference evidence="15 16" key="1">
    <citation type="submission" date="2018-08" db="EMBL/GenBank/DDBJ databases">
        <title>A genome reference for cultivated species of the human gut microbiota.</title>
        <authorList>
            <person name="Zou Y."/>
            <person name="Xue W."/>
            <person name="Luo G."/>
        </authorList>
    </citation>
    <scope>NUCLEOTIDE SEQUENCE [LARGE SCALE GENOMIC DNA]</scope>
    <source>
        <strain evidence="15 16">AF13-3LB</strain>
    </source>
</reference>
<accession>A0A395XFQ2</accession>
<dbReference type="SMART" id="SM00642">
    <property type="entry name" value="Aamy"/>
    <property type="match status" value="1"/>
</dbReference>
<dbReference type="InterPro" id="IPR013780">
    <property type="entry name" value="Glyco_hydro_b"/>
</dbReference>
<dbReference type="GO" id="GO:0046872">
    <property type="term" value="F:metal ion binding"/>
    <property type="evidence" value="ECO:0007669"/>
    <property type="project" value="UniProtKB-KW"/>
</dbReference>
<dbReference type="SUPFAM" id="SSF51011">
    <property type="entry name" value="Glycosyl hydrolase domain"/>
    <property type="match status" value="1"/>
</dbReference>
<evidence type="ECO:0000313" key="15">
    <source>
        <dbReference type="EMBL" id="RGW11046.1"/>
    </source>
</evidence>
<dbReference type="Pfam" id="PF09479">
    <property type="entry name" value="Flg_new"/>
    <property type="match status" value="6"/>
</dbReference>
<evidence type="ECO:0000256" key="1">
    <source>
        <dbReference type="ARBA" id="ARBA00000548"/>
    </source>
</evidence>
<dbReference type="SUPFAM" id="SSF51445">
    <property type="entry name" value="(Trans)glycosidases"/>
    <property type="match status" value="1"/>
</dbReference>
<dbReference type="InterPro" id="IPR031319">
    <property type="entry name" value="A-amylase_C"/>
</dbReference>
<dbReference type="Gene3D" id="2.60.40.1110">
    <property type="match status" value="1"/>
</dbReference>
<comment type="cofactor">
    <cofactor evidence="2">
        <name>Ca(2+)</name>
        <dbReference type="ChEBI" id="CHEBI:29108"/>
    </cofactor>
</comment>